<accession>A0A6J5LY78</accession>
<evidence type="ECO:0000313" key="1">
    <source>
        <dbReference type="EMBL" id="CAB4139554.1"/>
    </source>
</evidence>
<organism evidence="1">
    <name type="scientific">uncultured Caudovirales phage</name>
    <dbReference type="NCBI Taxonomy" id="2100421"/>
    <lineage>
        <taxon>Viruses</taxon>
        <taxon>Duplodnaviria</taxon>
        <taxon>Heunggongvirae</taxon>
        <taxon>Uroviricota</taxon>
        <taxon>Caudoviricetes</taxon>
        <taxon>Peduoviridae</taxon>
        <taxon>Maltschvirus</taxon>
        <taxon>Maltschvirus maltsch</taxon>
    </lineage>
</organism>
<evidence type="ECO:0008006" key="2">
    <source>
        <dbReference type="Google" id="ProtNLM"/>
    </source>
</evidence>
<sequence length="193" mass="21408">MTLQEAIEQTREKMVAKYPSWESLAPIERRLLVMAYLADELKIREIGGNNRGKWVGILLESVGLDEGYSWCAAALVFASMVAEAPRPKRPDYNPAAVIGWRQWAKAREAERLGAFVDSPRRGDIAMKRTTATSGHIAVVVRAWGIWCLTIEGNTSSGNSGSQSDGGSGGSNLPGGLYRRIRLRRWWSWGFARV</sequence>
<dbReference type="EMBL" id="LR796357">
    <property type="protein sequence ID" value="CAB4139554.1"/>
    <property type="molecule type" value="Genomic_DNA"/>
</dbReference>
<proteinExistence type="predicted"/>
<gene>
    <name evidence="1" type="ORF">UFOVP349_51</name>
</gene>
<reference evidence="1" key="1">
    <citation type="submission" date="2020-04" db="EMBL/GenBank/DDBJ databases">
        <authorList>
            <person name="Chiriac C."/>
            <person name="Salcher M."/>
            <person name="Ghai R."/>
            <person name="Kavagutti S V."/>
        </authorList>
    </citation>
    <scope>NUCLEOTIDE SEQUENCE</scope>
</reference>
<name>A0A6J5LY78_9CAUD</name>
<protein>
    <recommendedName>
        <fullName evidence="2">Peptidase C51 domain-containing protein</fullName>
    </recommendedName>
</protein>